<gene>
    <name evidence="2" type="ORF">C7S20_15810</name>
</gene>
<dbReference type="OrthoDB" id="997205at2"/>
<sequence>MIYASLTKDLEYNDKKPAVTVLLDTDTTRELRIIMKKGQVMKEHQTPYPIVVEIFEGQITFGANGESHKLKKGDLVYLEGAVPHILKAEVDSTVRLSLSKSDSAERVKGVADNSSK</sequence>
<evidence type="ECO:0000313" key="2">
    <source>
        <dbReference type="EMBL" id="AVR46608.1"/>
    </source>
</evidence>
<proteinExistence type="predicted"/>
<dbReference type="PANTHER" id="PTHR37694">
    <property type="entry name" value="SLR8022 PROTEIN"/>
    <property type="match status" value="1"/>
</dbReference>
<evidence type="ECO:0000259" key="1">
    <source>
        <dbReference type="Pfam" id="PF07883"/>
    </source>
</evidence>
<dbReference type="KEGG" id="grs:C7S20_15810"/>
<dbReference type="RefSeq" id="WP_107013380.1">
    <property type="nucleotide sequence ID" value="NZ_CP028136.1"/>
</dbReference>
<feature type="domain" description="Cupin type-2" evidence="1">
    <location>
        <begin position="33"/>
        <end position="96"/>
    </location>
</feature>
<dbReference type="PANTHER" id="PTHR37694:SF1">
    <property type="entry name" value="SLR8022 PROTEIN"/>
    <property type="match status" value="1"/>
</dbReference>
<evidence type="ECO:0000313" key="3">
    <source>
        <dbReference type="Proteomes" id="UP000241507"/>
    </source>
</evidence>
<accession>A0A2R3Z8K9</accession>
<reference evidence="3" key="1">
    <citation type="submission" date="2018-03" db="EMBL/GenBank/DDBJ databases">
        <title>Gramella fulva sp. nov., isolated from a dry surface of tidal flat.</title>
        <authorList>
            <person name="Hwang S.H."/>
            <person name="Hwang W.M."/>
            <person name="Kang K."/>
            <person name="Ahn T.-Y."/>
        </authorList>
    </citation>
    <scope>NUCLEOTIDE SEQUENCE [LARGE SCALE GENOMIC DNA]</scope>
    <source>
        <strain evidence="3">SH35</strain>
    </source>
</reference>
<dbReference type="InterPro" id="IPR013096">
    <property type="entry name" value="Cupin_2"/>
</dbReference>
<dbReference type="AlphaFoldDB" id="A0A2R3Z8K9"/>
<dbReference type="EMBL" id="CP028136">
    <property type="protein sequence ID" value="AVR46608.1"/>
    <property type="molecule type" value="Genomic_DNA"/>
</dbReference>
<dbReference type="InterPro" id="IPR014710">
    <property type="entry name" value="RmlC-like_jellyroll"/>
</dbReference>
<keyword evidence="3" id="KW-1185">Reference proteome</keyword>
<dbReference type="InterPro" id="IPR011051">
    <property type="entry name" value="RmlC_Cupin_sf"/>
</dbReference>
<protein>
    <submittedName>
        <fullName evidence="2">Cupin</fullName>
    </submittedName>
</protein>
<dbReference type="Proteomes" id="UP000241507">
    <property type="component" value="Chromosome"/>
</dbReference>
<organism evidence="2 3">
    <name type="scientific">Christiangramia fulva</name>
    <dbReference type="NCBI Taxonomy" id="2126553"/>
    <lineage>
        <taxon>Bacteria</taxon>
        <taxon>Pseudomonadati</taxon>
        <taxon>Bacteroidota</taxon>
        <taxon>Flavobacteriia</taxon>
        <taxon>Flavobacteriales</taxon>
        <taxon>Flavobacteriaceae</taxon>
        <taxon>Christiangramia</taxon>
    </lineage>
</organism>
<dbReference type="SUPFAM" id="SSF51182">
    <property type="entry name" value="RmlC-like cupins"/>
    <property type="match status" value="1"/>
</dbReference>
<name>A0A2R3Z8K9_9FLAO</name>
<dbReference type="Gene3D" id="2.60.120.10">
    <property type="entry name" value="Jelly Rolls"/>
    <property type="match status" value="1"/>
</dbReference>
<dbReference type="Pfam" id="PF07883">
    <property type="entry name" value="Cupin_2"/>
    <property type="match status" value="1"/>
</dbReference>